<protein>
    <submittedName>
        <fullName evidence="2">DNA primase</fullName>
    </submittedName>
</protein>
<sequence length="111" mass="12150">MGGYQVPGEGPGDDGFDEEGYDESQRAEILEVTRDGPSDGTILTDLTPDLGNDDDEDEDDLEMESDELGEEDDDADEDEDDLTEDEVQDDLDDDDVDEDDLSDADDAALRP</sequence>
<feature type="compositionally biased region" description="Basic and acidic residues" evidence="1">
    <location>
        <begin position="23"/>
        <end position="37"/>
    </location>
</feature>
<dbReference type="RefSeq" id="WP_343889638.1">
    <property type="nucleotide sequence ID" value="NZ_BAAAEH010000022.1"/>
</dbReference>
<evidence type="ECO:0000256" key="1">
    <source>
        <dbReference type="SAM" id="MobiDB-lite"/>
    </source>
</evidence>
<organism evidence="2 3">
    <name type="scientific">Sphingomonas oligophenolica</name>
    <dbReference type="NCBI Taxonomy" id="301154"/>
    <lineage>
        <taxon>Bacteria</taxon>
        <taxon>Pseudomonadati</taxon>
        <taxon>Pseudomonadota</taxon>
        <taxon>Alphaproteobacteria</taxon>
        <taxon>Sphingomonadales</taxon>
        <taxon>Sphingomonadaceae</taxon>
        <taxon>Sphingomonas</taxon>
    </lineage>
</organism>
<feature type="region of interest" description="Disordered" evidence="1">
    <location>
        <begin position="1"/>
        <end position="111"/>
    </location>
</feature>
<name>A0ABU9Y1Q0_9SPHN</name>
<feature type="compositionally biased region" description="Acidic residues" evidence="1">
    <location>
        <begin position="11"/>
        <end position="22"/>
    </location>
</feature>
<evidence type="ECO:0000313" key="3">
    <source>
        <dbReference type="Proteomes" id="UP001419910"/>
    </source>
</evidence>
<accession>A0ABU9Y1Q0</accession>
<comment type="caution">
    <text evidence="2">The sequence shown here is derived from an EMBL/GenBank/DDBJ whole genome shotgun (WGS) entry which is preliminary data.</text>
</comment>
<keyword evidence="3" id="KW-1185">Reference proteome</keyword>
<dbReference type="EMBL" id="JBDIME010000005">
    <property type="protein sequence ID" value="MEN2789739.1"/>
    <property type="molecule type" value="Genomic_DNA"/>
</dbReference>
<proteinExistence type="predicted"/>
<dbReference type="Proteomes" id="UP001419910">
    <property type="component" value="Unassembled WGS sequence"/>
</dbReference>
<feature type="compositionally biased region" description="Acidic residues" evidence="1">
    <location>
        <begin position="51"/>
        <end position="111"/>
    </location>
</feature>
<evidence type="ECO:0000313" key="2">
    <source>
        <dbReference type="EMBL" id="MEN2789739.1"/>
    </source>
</evidence>
<reference evidence="2 3" key="1">
    <citation type="submission" date="2024-05" db="EMBL/GenBank/DDBJ databases">
        <authorList>
            <person name="Liu Q."/>
            <person name="Xin Y.-H."/>
        </authorList>
    </citation>
    <scope>NUCLEOTIDE SEQUENCE [LARGE SCALE GENOMIC DNA]</scope>
    <source>
        <strain evidence="2 3">CGMCC 1.10181</strain>
    </source>
</reference>
<gene>
    <name evidence="2" type="ORF">ABC974_08890</name>
</gene>